<dbReference type="KEGG" id="ttt:THITE_2025306"/>
<feature type="region of interest" description="Disordered" evidence="1">
    <location>
        <begin position="64"/>
        <end position="94"/>
    </location>
</feature>
<dbReference type="HOGENOM" id="CLU_958321_0_0_1"/>
<dbReference type="eggNOG" id="ENOG502T5AQ">
    <property type="taxonomic scope" value="Eukaryota"/>
</dbReference>
<accession>G2R2K0</accession>
<reference evidence="2 3" key="1">
    <citation type="journal article" date="2011" name="Nat. Biotechnol.">
        <title>Comparative genomic analysis of the thermophilic biomass-degrading fungi Myceliophthora thermophila and Thielavia terrestris.</title>
        <authorList>
            <person name="Berka R.M."/>
            <person name="Grigoriev I.V."/>
            <person name="Otillar R."/>
            <person name="Salamov A."/>
            <person name="Grimwood J."/>
            <person name="Reid I."/>
            <person name="Ishmael N."/>
            <person name="John T."/>
            <person name="Darmond C."/>
            <person name="Moisan M.-C."/>
            <person name="Henrissat B."/>
            <person name="Coutinho P.M."/>
            <person name="Lombard V."/>
            <person name="Natvig D.O."/>
            <person name="Lindquist E."/>
            <person name="Schmutz J."/>
            <person name="Lucas S."/>
            <person name="Harris P."/>
            <person name="Powlowski J."/>
            <person name="Bellemare A."/>
            <person name="Taylor D."/>
            <person name="Butler G."/>
            <person name="de Vries R.P."/>
            <person name="Allijn I.E."/>
            <person name="van den Brink J."/>
            <person name="Ushinsky S."/>
            <person name="Storms R."/>
            <person name="Powell A.J."/>
            <person name="Paulsen I.T."/>
            <person name="Elbourne L.D.H."/>
            <person name="Baker S.E."/>
            <person name="Magnuson J."/>
            <person name="LaBoissiere S."/>
            <person name="Clutterbuck A.J."/>
            <person name="Martinez D."/>
            <person name="Wogulis M."/>
            <person name="de Leon A.L."/>
            <person name="Rey M.W."/>
            <person name="Tsang A."/>
        </authorList>
    </citation>
    <scope>NUCLEOTIDE SEQUENCE [LARGE SCALE GENOMIC DNA]</scope>
    <source>
        <strain evidence="3">ATCC 38088 / NRRL 8126</strain>
    </source>
</reference>
<feature type="region of interest" description="Disordered" evidence="1">
    <location>
        <begin position="124"/>
        <end position="234"/>
    </location>
</feature>
<proteinExistence type="predicted"/>
<dbReference type="AlphaFoldDB" id="G2R2K0"/>
<sequence length="234" mass="26401">MASDEVPELSTMFATFIKDRPLRTYSHKGKNSRALSLPALRLDPDKSSVKHSKVRLNIFTSSISSPTRSRASWDSEESEDHEIKESEEEDDDDDAIILSQRPLERAQKQANRALYPTKSLRRRPFLIFDKTGPKGYKQLQDRPRPKATSKTSRYQPGDGFSGREARPSGSSLLTKNGMMSITGPHLGILDLTQSEPPSSKKKTSARRRNLEDNSFAPPPKKLRRPLQAKDPNEQ</sequence>
<evidence type="ECO:0000256" key="1">
    <source>
        <dbReference type="SAM" id="MobiDB-lite"/>
    </source>
</evidence>
<name>G2R2K0_THETT</name>
<dbReference type="RefSeq" id="XP_003653012.1">
    <property type="nucleotide sequence ID" value="XM_003652964.1"/>
</dbReference>
<evidence type="ECO:0000313" key="2">
    <source>
        <dbReference type="EMBL" id="AEO66676.1"/>
    </source>
</evidence>
<dbReference type="EMBL" id="CP003010">
    <property type="protein sequence ID" value="AEO66676.1"/>
    <property type="molecule type" value="Genomic_DNA"/>
</dbReference>
<feature type="compositionally biased region" description="Polar residues" evidence="1">
    <location>
        <begin position="168"/>
        <end position="179"/>
    </location>
</feature>
<keyword evidence="3" id="KW-1185">Reference proteome</keyword>
<protein>
    <submittedName>
        <fullName evidence="2">Uncharacterized protein</fullName>
    </submittedName>
</protein>
<feature type="compositionally biased region" description="Acidic residues" evidence="1">
    <location>
        <begin position="74"/>
        <end position="94"/>
    </location>
</feature>
<dbReference type="Proteomes" id="UP000008181">
    <property type="component" value="Chromosome 2"/>
</dbReference>
<evidence type="ECO:0000313" key="3">
    <source>
        <dbReference type="Proteomes" id="UP000008181"/>
    </source>
</evidence>
<gene>
    <name evidence="2" type="ORF">THITE_2025306</name>
</gene>
<organism evidence="2 3">
    <name type="scientific">Thermothielavioides terrestris (strain ATCC 38088 / NRRL 8126)</name>
    <name type="common">Thielavia terrestris</name>
    <dbReference type="NCBI Taxonomy" id="578455"/>
    <lineage>
        <taxon>Eukaryota</taxon>
        <taxon>Fungi</taxon>
        <taxon>Dikarya</taxon>
        <taxon>Ascomycota</taxon>
        <taxon>Pezizomycotina</taxon>
        <taxon>Sordariomycetes</taxon>
        <taxon>Sordariomycetidae</taxon>
        <taxon>Sordariales</taxon>
        <taxon>Chaetomiaceae</taxon>
        <taxon>Thermothielavioides</taxon>
        <taxon>Thermothielavioides terrestris</taxon>
    </lineage>
</organism>
<dbReference type="OrthoDB" id="4572738at2759"/>
<feature type="non-terminal residue" evidence="2">
    <location>
        <position position="234"/>
    </location>
</feature>
<dbReference type="GeneID" id="11518278"/>